<gene>
    <name evidence="2" type="ORF">GCM10009788_01530</name>
</gene>
<proteinExistence type="predicted"/>
<dbReference type="EMBL" id="BAAAOR010000002">
    <property type="protein sequence ID" value="GAA1502141.1"/>
    <property type="molecule type" value="Genomic_DNA"/>
</dbReference>
<dbReference type="Proteomes" id="UP001500842">
    <property type="component" value="Unassembled WGS sequence"/>
</dbReference>
<name>A0ABN1ZQP9_9ACTN</name>
<evidence type="ECO:0000313" key="2">
    <source>
        <dbReference type="EMBL" id="GAA1502141.1"/>
    </source>
</evidence>
<feature type="domain" description="WYL" evidence="1">
    <location>
        <begin position="140"/>
        <end position="203"/>
    </location>
</feature>
<sequence>MANGPGRDQRGPMERLVRIAAMLQAHPEGGVPATKLDRVAGFPESQGHDQLKREIRHLERQGWRIENIADPGAPAVYRMTTVDNRLRVRLSLDQQAALRRAVLLADRGDLAQRLGLTDGAATTPDAIVPAAVPAAEPDSLRLVVDAVREQRVLRFGYKGSPRTVHPESVRSQNSVWYLRGVEEADLAEPVVKTFVVSRMLDVEAGEPGTAQRLPQVRHAGLHPMSWEIDPPVEVTLRAPADFAPDVRRWLGEPVAVEPDGDDVLLRYRVTHRAALHARLVELDDRVRIVGPPQAQAELVAFVAAARGEEAPA</sequence>
<organism evidence="2 3">
    <name type="scientific">Nocardioides humi</name>
    <dbReference type="NCBI Taxonomy" id="449461"/>
    <lineage>
        <taxon>Bacteria</taxon>
        <taxon>Bacillati</taxon>
        <taxon>Actinomycetota</taxon>
        <taxon>Actinomycetes</taxon>
        <taxon>Propionibacteriales</taxon>
        <taxon>Nocardioidaceae</taxon>
        <taxon>Nocardioides</taxon>
    </lineage>
</organism>
<dbReference type="PROSITE" id="PS52050">
    <property type="entry name" value="WYL"/>
    <property type="match status" value="1"/>
</dbReference>
<evidence type="ECO:0000259" key="1">
    <source>
        <dbReference type="Pfam" id="PF13280"/>
    </source>
</evidence>
<accession>A0ABN1ZQP9</accession>
<keyword evidence="3" id="KW-1185">Reference proteome</keyword>
<comment type="caution">
    <text evidence="2">The sequence shown here is derived from an EMBL/GenBank/DDBJ whole genome shotgun (WGS) entry which is preliminary data.</text>
</comment>
<dbReference type="RefSeq" id="WP_141003569.1">
    <property type="nucleotide sequence ID" value="NZ_BAAAOR010000002.1"/>
</dbReference>
<dbReference type="Pfam" id="PF13280">
    <property type="entry name" value="WYL"/>
    <property type="match status" value="1"/>
</dbReference>
<reference evidence="2 3" key="1">
    <citation type="journal article" date="2019" name="Int. J. Syst. Evol. Microbiol.">
        <title>The Global Catalogue of Microorganisms (GCM) 10K type strain sequencing project: providing services to taxonomists for standard genome sequencing and annotation.</title>
        <authorList>
            <consortium name="The Broad Institute Genomics Platform"/>
            <consortium name="The Broad Institute Genome Sequencing Center for Infectious Disease"/>
            <person name="Wu L."/>
            <person name="Ma J."/>
        </authorList>
    </citation>
    <scope>NUCLEOTIDE SEQUENCE [LARGE SCALE GENOMIC DNA]</scope>
    <source>
        <strain evidence="2 3">JCM 14942</strain>
    </source>
</reference>
<evidence type="ECO:0000313" key="3">
    <source>
        <dbReference type="Proteomes" id="UP001500842"/>
    </source>
</evidence>
<protein>
    <recommendedName>
        <fullName evidence="1">WYL domain-containing protein</fullName>
    </recommendedName>
</protein>
<dbReference type="InterPro" id="IPR026881">
    <property type="entry name" value="WYL_dom"/>
</dbReference>